<dbReference type="Proteomes" id="UP000249248">
    <property type="component" value="Unassembled WGS sequence"/>
</dbReference>
<dbReference type="EMBL" id="QKSB01000007">
    <property type="protein sequence ID" value="PZE16533.1"/>
    <property type="molecule type" value="Genomic_DNA"/>
</dbReference>
<protein>
    <submittedName>
        <fullName evidence="1">Uncharacterized protein</fullName>
    </submittedName>
</protein>
<sequence>MVRVIVLSIMVMFSFMVISQNLSLGVGGRASSHWVENDTAFNFYILSTNADTLVLNTERNSVSLINGLSFPIYVRYTAKQNWWVQVNYGYETWRLGITGTTTPTNYAVETALQEKLDGNTSTGDMDDVIEAYREDILDEKTYDFESFERVQYNRLTFSFGSSLNKRGLVTFYYGAGFDLYSRSTLEPYQGLLYEKKEVALTHHILEAMPKLNAMLFAPFFNLGIEKQNIRLGLDFSFFPNPVFGQHNALNDNIYGGNQSTQANTNSSQLVRNIASAGVSLNYTLFNQNFNQAISDDKKNVLDPLVIGRYRQKPKLIQFGAAINFPNFHNSGLSIIDDFETKNEDINYGDSLKKKGDTYLSGVLFNESTNVLDYLYLEKVDDEQRVIDDELQTVELVTTVFLDWGNINSIVKSPKLSAFVRVNPHELFSVDLNVGYQNHTYGIRGYETIAETINDETTVQTKKVFYQENFHEISLGLNAYTQMQINNISRLGFHVGINYNLWLNGRFDTEAGGINDSELLQDFHDYNTGQEDGENDPNFNEATEWKGLSNAEDADKAVFTKADYYNYNYYNKAGADNYYTDYSPYLFSTIAARSYFELRFGIDYYIENLKFNVYAERSLGRNQTMYNNLFSVGMGVALFMN</sequence>
<evidence type="ECO:0000313" key="1">
    <source>
        <dbReference type="EMBL" id="PZE16533.1"/>
    </source>
</evidence>
<gene>
    <name evidence="1" type="ORF">DNU06_11800</name>
</gene>
<keyword evidence="2" id="KW-1185">Reference proteome</keyword>
<dbReference type="OrthoDB" id="9816793at2"/>
<proteinExistence type="predicted"/>
<evidence type="ECO:0000313" key="2">
    <source>
        <dbReference type="Proteomes" id="UP000249248"/>
    </source>
</evidence>
<reference evidence="1 2" key="1">
    <citation type="submission" date="2018-06" db="EMBL/GenBank/DDBJ databases">
        <title>The draft genome sequence of Crocinitomix sp. SM1701.</title>
        <authorList>
            <person name="Zhang X."/>
        </authorList>
    </citation>
    <scope>NUCLEOTIDE SEQUENCE [LARGE SCALE GENOMIC DNA]</scope>
    <source>
        <strain evidence="1 2">SM1701</strain>
    </source>
</reference>
<dbReference type="RefSeq" id="WP_111063549.1">
    <property type="nucleotide sequence ID" value="NZ_JBHUCU010000017.1"/>
</dbReference>
<organism evidence="1 2">
    <name type="scientific">Putridiphycobacter roseus</name>
    <dbReference type="NCBI Taxonomy" id="2219161"/>
    <lineage>
        <taxon>Bacteria</taxon>
        <taxon>Pseudomonadati</taxon>
        <taxon>Bacteroidota</taxon>
        <taxon>Flavobacteriia</taxon>
        <taxon>Flavobacteriales</taxon>
        <taxon>Crocinitomicaceae</taxon>
        <taxon>Putridiphycobacter</taxon>
    </lineage>
</organism>
<dbReference type="AlphaFoldDB" id="A0A2W1NBS2"/>
<comment type="caution">
    <text evidence="1">The sequence shown here is derived from an EMBL/GenBank/DDBJ whole genome shotgun (WGS) entry which is preliminary data.</text>
</comment>
<accession>A0A2W1NBS2</accession>
<name>A0A2W1NBS2_9FLAO</name>